<proteinExistence type="predicted"/>
<reference evidence="1" key="1">
    <citation type="submission" date="2020-12" db="EMBL/GenBank/DDBJ databases">
        <authorList>
            <person name="Iha C."/>
        </authorList>
    </citation>
    <scope>NUCLEOTIDE SEQUENCE</scope>
</reference>
<organism evidence="1 2">
    <name type="scientific">Ostreobium quekettii</name>
    <dbReference type="NCBI Taxonomy" id="121088"/>
    <lineage>
        <taxon>Eukaryota</taxon>
        <taxon>Viridiplantae</taxon>
        <taxon>Chlorophyta</taxon>
        <taxon>core chlorophytes</taxon>
        <taxon>Ulvophyceae</taxon>
        <taxon>TCBD clade</taxon>
        <taxon>Bryopsidales</taxon>
        <taxon>Ostreobineae</taxon>
        <taxon>Ostreobiaceae</taxon>
        <taxon>Ostreobium</taxon>
    </lineage>
</organism>
<protein>
    <submittedName>
        <fullName evidence="1">Uncharacterized protein</fullName>
    </submittedName>
</protein>
<evidence type="ECO:0000313" key="1">
    <source>
        <dbReference type="EMBL" id="CAD7696426.1"/>
    </source>
</evidence>
<sequence length="105" mass="10915">MRDPQRQEFGLIANISAAGAETLRFGSRPSGIDQGAICCMACEVGNDTKSEFGACAVVGDHIGMVDICACCVSFSQHADIAVHGDEILLIPIVTLVLALSCEVCG</sequence>
<dbReference type="AlphaFoldDB" id="A0A8S1IRD5"/>
<accession>A0A8S1IRD5</accession>
<comment type="caution">
    <text evidence="1">The sequence shown here is derived from an EMBL/GenBank/DDBJ whole genome shotgun (WGS) entry which is preliminary data.</text>
</comment>
<name>A0A8S1IRD5_9CHLO</name>
<gene>
    <name evidence="1" type="ORF">OSTQU699_LOCUS1787</name>
</gene>
<dbReference type="EMBL" id="CAJHUC010000475">
    <property type="protein sequence ID" value="CAD7696426.1"/>
    <property type="molecule type" value="Genomic_DNA"/>
</dbReference>
<evidence type="ECO:0000313" key="2">
    <source>
        <dbReference type="Proteomes" id="UP000708148"/>
    </source>
</evidence>
<keyword evidence="2" id="KW-1185">Reference proteome</keyword>
<dbReference type="Proteomes" id="UP000708148">
    <property type="component" value="Unassembled WGS sequence"/>
</dbReference>